<accession>A0A2I0JRQ5</accession>
<proteinExistence type="predicted"/>
<organism evidence="1 2">
    <name type="scientific">Punica granatum</name>
    <name type="common">Pomegranate</name>
    <dbReference type="NCBI Taxonomy" id="22663"/>
    <lineage>
        <taxon>Eukaryota</taxon>
        <taxon>Viridiplantae</taxon>
        <taxon>Streptophyta</taxon>
        <taxon>Embryophyta</taxon>
        <taxon>Tracheophyta</taxon>
        <taxon>Spermatophyta</taxon>
        <taxon>Magnoliopsida</taxon>
        <taxon>eudicotyledons</taxon>
        <taxon>Gunneridae</taxon>
        <taxon>Pentapetalae</taxon>
        <taxon>rosids</taxon>
        <taxon>malvids</taxon>
        <taxon>Myrtales</taxon>
        <taxon>Lythraceae</taxon>
        <taxon>Punica</taxon>
    </lineage>
</organism>
<reference evidence="1 2" key="1">
    <citation type="submission" date="2017-11" db="EMBL/GenBank/DDBJ databases">
        <title>De-novo sequencing of pomegranate (Punica granatum L.) genome.</title>
        <authorList>
            <person name="Akparov Z."/>
            <person name="Amiraslanov A."/>
            <person name="Hajiyeva S."/>
            <person name="Abbasov M."/>
            <person name="Kaur K."/>
            <person name="Hamwieh A."/>
            <person name="Solovyev V."/>
            <person name="Salamov A."/>
            <person name="Braich B."/>
            <person name="Kosarev P."/>
            <person name="Mahmoud A."/>
            <person name="Hajiyev E."/>
            <person name="Babayeva S."/>
            <person name="Izzatullayeva V."/>
            <person name="Mammadov A."/>
            <person name="Mammadov A."/>
            <person name="Sharifova S."/>
            <person name="Ojaghi J."/>
            <person name="Eynullazada K."/>
            <person name="Bayramov B."/>
            <person name="Abdulazimova A."/>
            <person name="Shahmuradov I."/>
        </authorList>
    </citation>
    <scope>NUCLEOTIDE SEQUENCE [LARGE SCALE GENOMIC DNA]</scope>
    <source>
        <strain evidence="2">cv. AG2017</strain>
        <tissue evidence="1">Leaf</tissue>
    </source>
</reference>
<evidence type="ECO:0000313" key="1">
    <source>
        <dbReference type="EMBL" id="PKI58570.1"/>
    </source>
</evidence>
<sequence>MGYWENGPKGWTGPKGWIGPTGATLAGCRWNSGWVESGRCWAGLTAGLGLLQLGRAGLVSSWAGPPRSGLGHWIWTGPLDLGWSAGSGSGCYLRCPGEELTRFVEVRIILVSELWLQSKFHLSYFVLVIVLVVGFDKLLNDLLLFQKDKRIEQLLDGYDETSGSSSCKLKWGSSTKKEEKIALKPIKEKPTNKFQTNGKENGHIASQFLDSDGRNATLLPLPPNQKEEEQLQIKRPIGEKSEEFKNVFLEQMPPEKSPIKLVVIDSRTNLNEKRGNDMIQLEDPSHGHVEAFQDDGVWHEVEHWDMHVLAGLRKRAQAKRIELAMQRMLLHVHGGVVKLLGGLHVELEATTVHILEIYLEDDPSSKG</sequence>
<dbReference type="EMBL" id="PGOL01001357">
    <property type="protein sequence ID" value="PKI58570.1"/>
    <property type="molecule type" value="Genomic_DNA"/>
</dbReference>
<dbReference type="STRING" id="22663.A0A2I0JRQ5"/>
<gene>
    <name evidence="1" type="ORF">CRG98_021033</name>
</gene>
<dbReference type="Proteomes" id="UP000233551">
    <property type="component" value="Unassembled WGS sequence"/>
</dbReference>
<dbReference type="AlphaFoldDB" id="A0A2I0JRQ5"/>
<keyword evidence="2" id="KW-1185">Reference proteome</keyword>
<evidence type="ECO:0000313" key="2">
    <source>
        <dbReference type="Proteomes" id="UP000233551"/>
    </source>
</evidence>
<name>A0A2I0JRQ5_PUNGR</name>
<comment type="caution">
    <text evidence="1">The sequence shown here is derived from an EMBL/GenBank/DDBJ whole genome shotgun (WGS) entry which is preliminary data.</text>
</comment>
<protein>
    <submittedName>
        <fullName evidence="1">Uncharacterized protein</fullName>
    </submittedName>
</protein>